<accession>A0A835PH33</accession>
<dbReference type="EMBL" id="JADCNM010000014">
    <property type="protein sequence ID" value="KAG0453710.1"/>
    <property type="molecule type" value="Genomic_DNA"/>
</dbReference>
<dbReference type="AlphaFoldDB" id="A0A835PH33"/>
<dbReference type="Proteomes" id="UP000639772">
    <property type="component" value="Unassembled WGS sequence"/>
</dbReference>
<organism evidence="1 2">
    <name type="scientific">Vanilla planifolia</name>
    <name type="common">Vanilla</name>
    <dbReference type="NCBI Taxonomy" id="51239"/>
    <lineage>
        <taxon>Eukaryota</taxon>
        <taxon>Viridiplantae</taxon>
        <taxon>Streptophyta</taxon>
        <taxon>Embryophyta</taxon>
        <taxon>Tracheophyta</taxon>
        <taxon>Spermatophyta</taxon>
        <taxon>Magnoliopsida</taxon>
        <taxon>Liliopsida</taxon>
        <taxon>Asparagales</taxon>
        <taxon>Orchidaceae</taxon>
        <taxon>Vanilloideae</taxon>
        <taxon>Vanilleae</taxon>
        <taxon>Vanilla</taxon>
    </lineage>
</organism>
<reference evidence="1 2" key="1">
    <citation type="journal article" date="2020" name="Nat. Food">
        <title>A phased Vanilla planifolia genome enables genetic improvement of flavour and production.</title>
        <authorList>
            <person name="Hasing T."/>
            <person name="Tang H."/>
            <person name="Brym M."/>
            <person name="Khazi F."/>
            <person name="Huang T."/>
            <person name="Chambers A.H."/>
        </authorList>
    </citation>
    <scope>NUCLEOTIDE SEQUENCE [LARGE SCALE GENOMIC DNA]</scope>
    <source>
        <tissue evidence="1">Leaf</tissue>
    </source>
</reference>
<gene>
    <name evidence="1" type="ORF">HPP92_025014</name>
</gene>
<comment type="caution">
    <text evidence="1">The sequence shown here is derived from an EMBL/GenBank/DDBJ whole genome shotgun (WGS) entry which is preliminary data.</text>
</comment>
<evidence type="ECO:0000313" key="2">
    <source>
        <dbReference type="Proteomes" id="UP000639772"/>
    </source>
</evidence>
<protein>
    <submittedName>
        <fullName evidence="1">Uncharacterized protein</fullName>
    </submittedName>
</protein>
<name>A0A835PH33_VANPL</name>
<proteinExistence type="predicted"/>
<evidence type="ECO:0000313" key="1">
    <source>
        <dbReference type="EMBL" id="KAG0453710.1"/>
    </source>
</evidence>
<sequence>MNPTDRPSHGACLPLVGTSLFRPICLSYGPWEHPWLQNQTLVLIKAPIDCGAQHEVPTCCTSRLAALSQDFELVYLELTKLYFEMKSLKCRTTWAHDPSDALCWSRDIEHGNRHRQWRRW</sequence>